<dbReference type="EMBL" id="QKXQ01000437">
    <property type="protein sequence ID" value="REH92976.1"/>
    <property type="molecule type" value="Genomic_DNA"/>
</dbReference>
<feature type="transmembrane region" description="Helical" evidence="1">
    <location>
        <begin position="31"/>
        <end position="50"/>
    </location>
</feature>
<keyword evidence="1" id="KW-0472">Membrane</keyword>
<evidence type="ECO:0000256" key="1">
    <source>
        <dbReference type="SAM" id="Phobius"/>
    </source>
</evidence>
<keyword evidence="1" id="KW-0812">Transmembrane</keyword>
<comment type="caution">
    <text evidence="2">The sequence shown here is derived from an EMBL/GenBank/DDBJ whole genome shotgun (WGS) entry which is preliminary data.</text>
</comment>
<evidence type="ECO:0000313" key="2">
    <source>
        <dbReference type="EMBL" id="REH92976.1"/>
    </source>
</evidence>
<dbReference type="RefSeq" id="WP_116094818.1">
    <property type="nucleotide sequence ID" value="NZ_QKXN01000062.1"/>
</dbReference>
<organism evidence="2 3">
    <name type="scientific">Staphylococcus felis</name>
    <dbReference type="NCBI Taxonomy" id="46127"/>
    <lineage>
        <taxon>Bacteria</taxon>
        <taxon>Bacillati</taxon>
        <taxon>Bacillota</taxon>
        <taxon>Bacilli</taxon>
        <taxon>Bacillales</taxon>
        <taxon>Staphylococcaceae</taxon>
        <taxon>Staphylococcus</taxon>
    </lineage>
</organism>
<feature type="transmembrane region" description="Helical" evidence="1">
    <location>
        <begin position="87"/>
        <end position="107"/>
    </location>
</feature>
<accession>A0A3E0IN02</accession>
<protein>
    <submittedName>
        <fullName evidence="2">Uncharacterized protein</fullName>
    </submittedName>
</protein>
<gene>
    <name evidence="2" type="ORF">DOS83_09655</name>
</gene>
<feature type="transmembrane region" description="Helical" evidence="1">
    <location>
        <begin position="56"/>
        <end position="75"/>
    </location>
</feature>
<name>A0A3E0IN02_9STAP</name>
<feature type="transmembrane region" description="Helical" evidence="1">
    <location>
        <begin position="119"/>
        <end position="139"/>
    </location>
</feature>
<keyword evidence="1" id="KW-1133">Transmembrane helix</keyword>
<dbReference type="AlphaFoldDB" id="A0A3E0IN02"/>
<proteinExistence type="predicted"/>
<reference evidence="2 3" key="1">
    <citation type="journal article" date="2018" name="Vet. Microbiol.">
        <title>Characterisation of Staphylococcus felis isolated from cats using whole genome sequencing.</title>
        <authorList>
            <person name="Worthing K."/>
            <person name="Pang S."/>
            <person name="Trott D.J."/>
            <person name="Abraham S."/>
            <person name="Coombs G.W."/>
            <person name="Jordan D."/>
            <person name="McIntyre L."/>
            <person name="Davies M.R."/>
            <person name="Norris J."/>
        </authorList>
    </citation>
    <scope>NUCLEOTIDE SEQUENCE [LARGE SCALE GENOMIC DNA]</scope>
    <source>
        <strain evidence="2 3">F9</strain>
    </source>
</reference>
<sequence length="142" mass="16341">MKTIILNVFNGEEFKDQEAIDHSRLELGKSITWLFWGMLLILNVSIWIKLIFGQTFIIESIGIILFMSVSLTVMLKTRAFMKKTYPIILMIISLFCMIGSLLAKYTFNMQMMSAINIQDTIGVVFCVLSPIMVLMNLLLKYK</sequence>
<evidence type="ECO:0000313" key="3">
    <source>
        <dbReference type="Proteomes" id="UP000256562"/>
    </source>
</evidence>
<dbReference type="Proteomes" id="UP000256562">
    <property type="component" value="Unassembled WGS sequence"/>
</dbReference>